<evidence type="ECO:0000256" key="2">
    <source>
        <dbReference type="SAM" id="MobiDB-lite"/>
    </source>
</evidence>
<keyword evidence="1" id="KW-0677">Repeat</keyword>
<proteinExistence type="predicted"/>
<keyword evidence="5" id="KW-1185">Reference proteome</keyword>
<evidence type="ECO:0000259" key="3">
    <source>
        <dbReference type="SMART" id="SM01163"/>
    </source>
</evidence>
<evidence type="ECO:0000313" key="4">
    <source>
        <dbReference type="EMBL" id="KIJ08186.1"/>
    </source>
</evidence>
<name>A0A0C9TLL6_PAXIN</name>
<organism evidence="4 5">
    <name type="scientific">Paxillus involutus ATCC 200175</name>
    <dbReference type="NCBI Taxonomy" id="664439"/>
    <lineage>
        <taxon>Eukaryota</taxon>
        <taxon>Fungi</taxon>
        <taxon>Dikarya</taxon>
        <taxon>Basidiomycota</taxon>
        <taxon>Agaricomycotina</taxon>
        <taxon>Agaricomycetes</taxon>
        <taxon>Agaricomycetidae</taxon>
        <taxon>Boletales</taxon>
        <taxon>Paxilineae</taxon>
        <taxon>Paxillaceae</taxon>
        <taxon>Paxillus</taxon>
    </lineage>
</organism>
<feature type="region of interest" description="Disordered" evidence="2">
    <location>
        <begin position="489"/>
        <end position="526"/>
    </location>
</feature>
<feature type="compositionally biased region" description="Polar residues" evidence="2">
    <location>
        <begin position="502"/>
        <end position="524"/>
    </location>
</feature>
<accession>A0A0C9TLL6</accession>
<dbReference type="InterPro" id="IPR032474">
    <property type="entry name" value="Argonaute_N"/>
</dbReference>
<dbReference type="HOGENOM" id="CLU_395392_0_0_1"/>
<dbReference type="AlphaFoldDB" id="A0A0C9TLL6"/>
<dbReference type="InterPro" id="IPR056884">
    <property type="entry name" value="NPHP3-like_N"/>
</dbReference>
<feature type="region of interest" description="Disordered" evidence="2">
    <location>
        <begin position="674"/>
        <end position="697"/>
    </location>
</feature>
<dbReference type="SMART" id="SM01163">
    <property type="entry name" value="DUF1785"/>
    <property type="match status" value="1"/>
</dbReference>
<dbReference type="OrthoDB" id="10252740at2759"/>
<dbReference type="InterPro" id="IPR027417">
    <property type="entry name" value="P-loop_NTPase"/>
</dbReference>
<dbReference type="Proteomes" id="UP000053647">
    <property type="component" value="Unassembled WGS sequence"/>
</dbReference>
<dbReference type="EMBL" id="KN819681">
    <property type="protein sequence ID" value="KIJ08186.1"/>
    <property type="molecule type" value="Genomic_DNA"/>
</dbReference>
<dbReference type="Pfam" id="PF16486">
    <property type="entry name" value="ArgoN"/>
    <property type="match status" value="1"/>
</dbReference>
<dbReference type="Pfam" id="PF08699">
    <property type="entry name" value="ArgoL1"/>
    <property type="match status" value="1"/>
</dbReference>
<reference evidence="5" key="2">
    <citation type="submission" date="2015-01" db="EMBL/GenBank/DDBJ databases">
        <title>Evolutionary Origins and Diversification of the Mycorrhizal Mutualists.</title>
        <authorList>
            <consortium name="DOE Joint Genome Institute"/>
            <consortium name="Mycorrhizal Genomics Consortium"/>
            <person name="Kohler A."/>
            <person name="Kuo A."/>
            <person name="Nagy L.G."/>
            <person name="Floudas D."/>
            <person name="Copeland A."/>
            <person name="Barry K.W."/>
            <person name="Cichocki N."/>
            <person name="Veneault-Fourrey C."/>
            <person name="LaButti K."/>
            <person name="Lindquist E.A."/>
            <person name="Lipzen A."/>
            <person name="Lundell T."/>
            <person name="Morin E."/>
            <person name="Murat C."/>
            <person name="Riley R."/>
            <person name="Ohm R."/>
            <person name="Sun H."/>
            <person name="Tunlid A."/>
            <person name="Henrissat B."/>
            <person name="Grigoriev I.V."/>
            <person name="Hibbett D.S."/>
            <person name="Martin F."/>
        </authorList>
    </citation>
    <scope>NUCLEOTIDE SEQUENCE [LARGE SCALE GENOMIC DNA]</scope>
    <source>
        <strain evidence="5">ATCC 200175</strain>
    </source>
</reference>
<sequence length="697" mass="77636">MPLSYTVQISLSGKRRIRDHLLGSYSGRIIDVLLDRDKPLTLQDDRHITCATITIGLFPVADYQQALNASVDATLSRLDNNQRLVQGVDNVDQAISSMQTVDYAVETCRQYIAPLGRALRLMIKLIDRVADAEKLSDKIREWLNELGTRLWISHGVGFGKTVLFSTSIEVIRKHTSAQGATYCCAYSYFDPRASGGVSRRFETLRSILDQLCFNIGSDEHPEPTLAQLRTTLGEVMKGAVCILINALDKRDSQVDLLDRMTSLPSSTQRLHLLATSRPERIIEERMSHSNHVRISLSSQPLDDDIKTPIHARVEHSKDLKSMITEMTKKLRARGDGVFRSVALWIDELKRCSSRKAITDTLKRLPTSLNDMYAFMVSKIDPNYLPYARAIMRWPLFSMPHLNLEEIATVVGFDFSDGRPAFDRDSCFAHPEAVLDVCGGLVVMSQGGVTLAHLTVKELLLEQKSVEHLQKIDAPDVFTTPAVYDGRKNMFTPRELPLGPDGSQESNVSLSDATTRGSPGENTGGQEPKVYKIRLTKVATINPEVLQRLIMGQQSHDDNVLAALTGVNVVTRTEPTVKNPFNVRLFFTDRETRDIGGCLVLWRGYSQSVRPAIGRLLVNVDISSAPRYARPGAYPTSALHFWNPDHDLESTKNSAVNSGALLLCTVPPSQIMRKQVPPKKTKVILESPPKASRPPPKH</sequence>
<evidence type="ECO:0000256" key="1">
    <source>
        <dbReference type="ARBA" id="ARBA00022737"/>
    </source>
</evidence>
<reference evidence="4 5" key="1">
    <citation type="submission" date="2014-06" db="EMBL/GenBank/DDBJ databases">
        <authorList>
            <consortium name="DOE Joint Genome Institute"/>
            <person name="Kuo A."/>
            <person name="Kohler A."/>
            <person name="Nagy L.G."/>
            <person name="Floudas D."/>
            <person name="Copeland A."/>
            <person name="Barry K.W."/>
            <person name="Cichocki N."/>
            <person name="Veneault-Fourrey C."/>
            <person name="LaButti K."/>
            <person name="Lindquist E.A."/>
            <person name="Lipzen A."/>
            <person name="Lundell T."/>
            <person name="Morin E."/>
            <person name="Murat C."/>
            <person name="Sun H."/>
            <person name="Tunlid A."/>
            <person name="Henrissat B."/>
            <person name="Grigoriev I.V."/>
            <person name="Hibbett D.S."/>
            <person name="Martin F."/>
            <person name="Nordberg H.P."/>
            <person name="Cantor M.N."/>
            <person name="Hua S.X."/>
        </authorList>
    </citation>
    <scope>NUCLEOTIDE SEQUENCE [LARGE SCALE GENOMIC DNA]</scope>
    <source>
        <strain evidence="4 5">ATCC 200175</strain>
    </source>
</reference>
<protein>
    <recommendedName>
        <fullName evidence="3">Argonaute linker 1 domain-containing protein</fullName>
    </recommendedName>
</protein>
<feature type="domain" description="Argonaute linker 1" evidence="3">
    <location>
        <begin position="579"/>
        <end position="629"/>
    </location>
</feature>
<dbReference type="PANTHER" id="PTHR10039:SF16">
    <property type="entry name" value="GPI INOSITOL-DEACYLASE"/>
    <property type="match status" value="1"/>
</dbReference>
<evidence type="ECO:0000313" key="5">
    <source>
        <dbReference type="Proteomes" id="UP000053647"/>
    </source>
</evidence>
<dbReference type="Gene3D" id="3.40.50.300">
    <property type="entry name" value="P-loop containing nucleotide triphosphate hydrolases"/>
    <property type="match status" value="1"/>
</dbReference>
<gene>
    <name evidence="4" type="ORF">PAXINDRAFT_18658</name>
</gene>
<dbReference type="Pfam" id="PF24883">
    <property type="entry name" value="NPHP3_N"/>
    <property type="match status" value="1"/>
</dbReference>
<dbReference type="InterPro" id="IPR014811">
    <property type="entry name" value="ArgoL1"/>
</dbReference>
<dbReference type="PANTHER" id="PTHR10039">
    <property type="entry name" value="AMELOGENIN"/>
    <property type="match status" value="1"/>
</dbReference>